<feature type="domain" description="Aldehyde dehydrogenase" evidence="4">
    <location>
        <begin position="14"/>
        <end position="473"/>
    </location>
</feature>
<dbReference type="InterPro" id="IPR029510">
    <property type="entry name" value="Ald_DH_CS_GLU"/>
</dbReference>
<evidence type="ECO:0000256" key="2">
    <source>
        <dbReference type="PROSITE-ProRule" id="PRU10007"/>
    </source>
</evidence>
<reference evidence="6" key="1">
    <citation type="journal article" date="2019" name="Int. J. Syst. Evol. Microbiol.">
        <title>The Global Catalogue of Microorganisms (GCM) 10K type strain sequencing project: providing services to taxonomists for standard genome sequencing and annotation.</title>
        <authorList>
            <consortium name="The Broad Institute Genomics Platform"/>
            <consortium name="The Broad Institute Genome Sequencing Center for Infectious Disease"/>
            <person name="Wu L."/>
            <person name="Ma J."/>
        </authorList>
    </citation>
    <scope>NUCLEOTIDE SEQUENCE [LARGE SCALE GENOMIC DNA]</scope>
    <source>
        <strain evidence="6">CGMCC 4.7645</strain>
    </source>
</reference>
<dbReference type="InterPro" id="IPR016162">
    <property type="entry name" value="Ald_DH_N"/>
</dbReference>
<dbReference type="Pfam" id="PF00171">
    <property type="entry name" value="Aldedh"/>
    <property type="match status" value="1"/>
</dbReference>
<evidence type="ECO:0000313" key="6">
    <source>
        <dbReference type="Proteomes" id="UP001597417"/>
    </source>
</evidence>
<protein>
    <submittedName>
        <fullName evidence="5">Aldehyde dehydrogenase</fullName>
    </submittedName>
</protein>
<dbReference type="Gene3D" id="3.40.309.10">
    <property type="entry name" value="Aldehyde Dehydrogenase, Chain A, domain 2"/>
    <property type="match status" value="1"/>
</dbReference>
<dbReference type="EMBL" id="JBHUKR010000004">
    <property type="protein sequence ID" value="MFD2415892.1"/>
    <property type="molecule type" value="Genomic_DNA"/>
</dbReference>
<evidence type="ECO:0000313" key="5">
    <source>
        <dbReference type="EMBL" id="MFD2415892.1"/>
    </source>
</evidence>
<dbReference type="PROSITE" id="PS00687">
    <property type="entry name" value="ALDEHYDE_DEHYDR_GLU"/>
    <property type="match status" value="1"/>
</dbReference>
<evidence type="ECO:0000256" key="3">
    <source>
        <dbReference type="RuleBase" id="RU003345"/>
    </source>
</evidence>
<evidence type="ECO:0000256" key="1">
    <source>
        <dbReference type="ARBA" id="ARBA00023002"/>
    </source>
</evidence>
<accession>A0ABW5FQ11</accession>
<gene>
    <name evidence="5" type="ORF">ACFSXZ_06080</name>
</gene>
<sequence>MTKDYTNQFVDGMWVRGSGPEFSSVDPFSGREWVRLTSATREDVARAIGAAEKAAPEWARTPGVERGRLLDELAGALRDNLDALAEIETHDSGKVYRENKAQIAFAARNYHFHAGNADKLTGESKPLDNYDMVDFTTREPIGVTALITACNSPLSQLANKLAPALAAGNTAVVKPSEHASTSTLEFARLAEEAGFPPGVINVVTGAGETGDALTSDPRVGKISFTGGVGTARRVAANAAPNLVPCVFELGGKSANIIFDDAHLGRAIVGAVAGIFAAGGQTCIAGSRLLVQDTIYDEVVTALAARAGEIRLGDPMDPATELGPITHRGQYEYVLSRIDEAIADGARLVAGGRSDVDGAPDALFVRPTVFADVTPEMRLAQHEVFGPVLAIMRFRDEAEAVEMANGTDYGLASGIWTTDITRAHRVAKRLAAGTVWINTYRTSAAQAPFGGVKRSGYGRERGTEALLEYTRTKNTMIDLSGSDRDPFRLGT</sequence>
<dbReference type="Gene3D" id="3.40.605.10">
    <property type="entry name" value="Aldehyde Dehydrogenase, Chain A, domain 1"/>
    <property type="match status" value="1"/>
</dbReference>
<organism evidence="5 6">
    <name type="scientific">Amycolatopsis pigmentata</name>
    <dbReference type="NCBI Taxonomy" id="450801"/>
    <lineage>
        <taxon>Bacteria</taxon>
        <taxon>Bacillati</taxon>
        <taxon>Actinomycetota</taxon>
        <taxon>Actinomycetes</taxon>
        <taxon>Pseudonocardiales</taxon>
        <taxon>Pseudonocardiaceae</taxon>
        <taxon>Amycolatopsis</taxon>
    </lineage>
</organism>
<evidence type="ECO:0000259" key="4">
    <source>
        <dbReference type="Pfam" id="PF00171"/>
    </source>
</evidence>
<dbReference type="InterPro" id="IPR016163">
    <property type="entry name" value="Ald_DH_C"/>
</dbReference>
<dbReference type="InterPro" id="IPR015590">
    <property type="entry name" value="Aldehyde_DH_dom"/>
</dbReference>
<name>A0ABW5FQ11_9PSEU</name>
<dbReference type="Proteomes" id="UP001597417">
    <property type="component" value="Unassembled WGS sequence"/>
</dbReference>
<proteinExistence type="inferred from homology"/>
<dbReference type="RefSeq" id="WP_378262105.1">
    <property type="nucleotide sequence ID" value="NZ_JBHUKR010000004.1"/>
</dbReference>
<dbReference type="PROSITE" id="PS00070">
    <property type="entry name" value="ALDEHYDE_DEHYDR_CYS"/>
    <property type="match status" value="1"/>
</dbReference>
<keyword evidence="6" id="KW-1185">Reference proteome</keyword>
<dbReference type="PANTHER" id="PTHR11699">
    <property type="entry name" value="ALDEHYDE DEHYDROGENASE-RELATED"/>
    <property type="match status" value="1"/>
</dbReference>
<dbReference type="InterPro" id="IPR016161">
    <property type="entry name" value="Ald_DH/histidinol_DH"/>
</dbReference>
<comment type="similarity">
    <text evidence="3">Belongs to the aldehyde dehydrogenase family.</text>
</comment>
<feature type="active site" evidence="2">
    <location>
        <position position="248"/>
    </location>
</feature>
<dbReference type="InterPro" id="IPR016160">
    <property type="entry name" value="Ald_DH_CS_CYS"/>
</dbReference>
<keyword evidence="1 3" id="KW-0560">Oxidoreductase</keyword>
<dbReference type="SUPFAM" id="SSF53720">
    <property type="entry name" value="ALDH-like"/>
    <property type="match status" value="1"/>
</dbReference>
<comment type="caution">
    <text evidence="5">The sequence shown here is derived from an EMBL/GenBank/DDBJ whole genome shotgun (WGS) entry which is preliminary data.</text>
</comment>
<dbReference type="CDD" id="cd07114">
    <property type="entry name" value="ALDH_DhaS"/>
    <property type="match status" value="1"/>
</dbReference>